<dbReference type="InterPro" id="IPR036318">
    <property type="entry name" value="FAD-bd_PCMH-like_sf"/>
</dbReference>
<dbReference type="STRING" id="742726.HMPREF9448_02268"/>
<sequence>MDPDSYLSVFSSAIEITVPSGGAILAIVLAGLFLCVSAFVSASEIAYFSLTSEELQEFDEESPRDRLVKRLLAHPEHLLATILISNNLVNVAVVILCNFFFSDILHFNSEVLDFIFQTILLTFLLLLFGEVIPKFYANLKPVVWARKSCKGLSLLGKIFSPLANFLVRSTHIVNKRIVRKNTNISMNELSQALEMTNVGANDEKEMLEGIIKFGGKTVEEVMTARVDITDIEMRTDFKQLLDTIIETGYSRLPVYDTTEDDIKGIIYSKDLLPYIGQEASFDWHKLMRRAYFVPETKMIDDLLEEFRTKKIHMAIVVDEFGGTSGIVTMEDILEEIVGDISDEYDEEEKNYTKIDENTYIFEGKILLNDFYKITGLDENEFGDKAEDAETLAGLILDIKEDFPKIKEQIDYGRCQFIVLELDKRRIGKVKVIINSPSEE</sequence>
<evidence type="ECO:0000256" key="3">
    <source>
        <dbReference type="ARBA" id="ARBA00022475"/>
    </source>
</evidence>
<dbReference type="InterPro" id="IPR016169">
    <property type="entry name" value="FAD-bd_PCMH_sub2"/>
</dbReference>
<dbReference type="GO" id="GO:0050660">
    <property type="term" value="F:flavin adenine dinucleotide binding"/>
    <property type="evidence" value="ECO:0007669"/>
    <property type="project" value="InterPro"/>
</dbReference>
<evidence type="ECO:0000313" key="14">
    <source>
        <dbReference type="EMBL" id="EJZ62914.1"/>
    </source>
</evidence>
<evidence type="ECO:0000256" key="2">
    <source>
        <dbReference type="ARBA" id="ARBA00006337"/>
    </source>
</evidence>
<dbReference type="PROSITE" id="PS51371">
    <property type="entry name" value="CBS"/>
    <property type="match status" value="2"/>
</dbReference>
<dbReference type="Pfam" id="PF00571">
    <property type="entry name" value="CBS"/>
    <property type="match status" value="2"/>
</dbReference>
<dbReference type="SUPFAM" id="SSF54631">
    <property type="entry name" value="CBS-domain pair"/>
    <property type="match status" value="1"/>
</dbReference>
<dbReference type="PATRIC" id="fig|742726.3.peg.2367"/>
<evidence type="ECO:0000256" key="10">
    <source>
        <dbReference type="PROSITE-ProRule" id="PRU01193"/>
    </source>
</evidence>
<comment type="subcellular location">
    <subcellularLocation>
        <location evidence="1">Cell membrane</location>
        <topology evidence="1">Multi-pass membrane protein</topology>
    </subcellularLocation>
</comment>
<dbReference type="PROSITE" id="PS51846">
    <property type="entry name" value="CNNM"/>
    <property type="match status" value="1"/>
</dbReference>
<feature type="transmembrane region" description="Helical" evidence="11">
    <location>
        <begin position="114"/>
        <end position="137"/>
    </location>
</feature>
<evidence type="ECO:0000256" key="6">
    <source>
        <dbReference type="ARBA" id="ARBA00022989"/>
    </source>
</evidence>
<keyword evidence="5" id="KW-0677">Repeat</keyword>
<feature type="domain" description="CBS" evidence="12">
    <location>
        <begin position="222"/>
        <end position="281"/>
    </location>
</feature>
<dbReference type="AlphaFoldDB" id="K0X5F6"/>
<feature type="transmembrane region" description="Helical" evidence="11">
    <location>
        <begin position="78"/>
        <end position="102"/>
    </location>
</feature>
<dbReference type="InterPro" id="IPR046342">
    <property type="entry name" value="CBS_dom_sf"/>
</dbReference>
<dbReference type="OrthoDB" id="9798188at2"/>
<dbReference type="NCBIfam" id="TIGR03520">
    <property type="entry name" value="GldE"/>
    <property type="match status" value="1"/>
</dbReference>
<keyword evidence="8 10" id="KW-0472">Membrane</keyword>
<evidence type="ECO:0000256" key="4">
    <source>
        <dbReference type="ARBA" id="ARBA00022692"/>
    </source>
</evidence>
<dbReference type="PANTHER" id="PTHR22777">
    <property type="entry name" value="HEMOLYSIN-RELATED"/>
    <property type="match status" value="1"/>
</dbReference>
<dbReference type="GO" id="GO:0005886">
    <property type="term" value="C:plasma membrane"/>
    <property type="evidence" value="ECO:0007669"/>
    <property type="project" value="UniProtKB-SubCell"/>
</dbReference>
<dbReference type="SMART" id="SM01091">
    <property type="entry name" value="CorC_HlyC"/>
    <property type="match status" value="1"/>
</dbReference>
<evidence type="ECO:0000256" key="1">
    <source>
        <dbReference type="ARBA" id="ARBA00004651"/>
    </source>
</evidence>
<keyword evidence="6 10" id="KW-1133">Transmembrane helix</keyword>
<dbReference type="GeneID" id="77849468"/>
<evidence type="ECO:0000256" key="8">
    <source>
        <dbReference type="ARBA" id="ARBA00023136"/>
    </source>
</evidence>
<comment type="similarity">
    <text evidence="2">Belongs to the UPF0053 family.</text>
</comment>
<dbReference type="Pfam" id="PF01595">
    <property type="entry name" value="CNNM"/>
    <property type="match status" value="1"/>
</dbReference>
<dbReference type="eggNOG" id="COG1253">
    <property type="taxonomic scope" value="Bacteria"/>
</dbReference>
<name>K0X5F6_9BACT</name>
<dbReference type="Gene3D" id="3.10.580.10">
    <property type="entry name" value="CBS-domain"/>
    <property type="match status" value="1"/>
</dbReference>
<proteinExistence type="inferred from homology"/>
<dbReference type="PANTHER" id="PTHR22777:SF32">
    <property type="entry name" value="UPF0053 INNER MEMBRANE PROTEIN YFJD"/>
    <property type="match status" value="1"/>
</dbReference>
<evidence type="ECO:0000259" key="13">
    <source>
        <dbReference type="PROSITE" id="PS51846"/>
    </source>
</evidence>
<feature type="transmembrane region" description="Helical" evidence="11">
    <location>
        <begin position="20"/>
        <end position="40"/>
    </location>
</feature>
<keyword evidence="3" id="KW-1003">Cell membrane</keyword>
<evidence type="ECO:0000256" key="7">
    <source>
        <dbReference type="ARBA" id="ARBA00023122"/>
    </source>
</evidence>
<reference evidence="14 15" key="1">
    <citation type="submission" date="2012-08" db="EMBL/GenBank/DDBJ databases">
        <title>The Genome Sequence of Barnesiella intestinihominis YIT 11860.</title>
        <authorList>
            <consortium name="The Broad Institute Genome Sequencing Platform"/>
            <person name="Earl A."/>
            <person name="Ward D."/>
            <person name="Feldgarden M."/>
            <person name="Gevers D."/>
            <person name="Morotomi M."/>
            <person name="Walker B."/>
            <person name="Young S.K."/>
            <person name="Zeng Q."/>
            <person name="Gargeya S."/>
            <person name="Fitzgerald M."/>
            <person name="Haas B."/>
            <person name="Abouelleil A."/>
            <person name="Alvarado L."/>
            <person name="Arachchi H.M."/>
            <person name="Berlin A.M."/>
            <person name="Chapman S.B."/>
            <person name="Goldberg J."/>
            <person name="Griggs A."/>
            <person name="Gujja S."/>
            <person name="Hansen M."/>
            <person name="Howarth C."/>
            <person name="Imamovic A."/>
            <person name="Larimer J."/>
            <person name="McCowen C."/>
            <person name="Montmayeur A."/>
            <person name="Murphy C."/>
            <person name="Neiman D."/>
            <person name="Pearson M."/>
            <person name="Priest M."/>
            <person name="Roberts A."/>
            <person name="Saif S."/>
            <person name="Shea T."/>
            <person name="Sisk P."/>
            <person name="Sykes S."/>
            <person name="Wortman J."/>
            <person name="Nusbaum C."/>
            <person name="Birren B."/>
        </authorList>
    </citation>
    <scope>NUCLEOTIDE SEQUENCE [LARGE SCALE GENOMIC DNA]</scope>
    <source>
        <strain evidence="14 15">YIT 11860</strain>
    </source>
</reference>
<dbReference type="InterPro" id="IPR005170">
    <property type="entry name" value="Transptr-assoc_dom"/>
</dbReference>
<dbReference type="Pfam" id="PF03471">
    <property type="entry name" value="CorC_HlyC"/>
    <property type="match status" value="1"/>
</dbReference>
<dbReference type="HOGENOM" id="CLU_015237_4_1_10"/>
<comment type="caution">
    <text evidence="14">The sequence shown here is derived from an EMBL/GenBank/DDBJ whole genome shotgun (WGS) entry which is preliminary data.</text>
</comment>
<keyword evidence="7 9" id="KW-0129">CBS domain</keyword>
<keyword evidence="4 10" id="KW-0812">Transmembrane</keyword>
<dbReference type="FunFam" id="3.10.580.10:FF:000002">
    <property type="entry name" value="Magnesium/cobalt efflux protein CorC"/>
    <property type="match status" value="1"/>
</dbReference>
<dbReference type="InterPro" id="IPR002550">
    <property type="entry name" value="CNNM"/>
</dbReference>
<evidence type="ECO:0000256" key="11">
    <source>
        <dbReference type="SAM" id="Phobius"/>
    </source>
</evidence>
<dbReference type="SUPFAM" id="SSF56176">
    <property type="entry name" value="FAD-binding/transporter-associated domain-like"/>
    <property type="match status" value="1"/>
</dbReference>
<dbReference type="RefSeq" id="WP_008862658.1">
    <property type="nucleotide sequence ID" value="NZ_JH815205.1"/>
</dbReference>
<evidence type="ECO:0000313" key="15">
    <source>
        <dbReference type="Proteomes" id="UP000006044"/>
    </source>
</evidence>
<evidence type="ECO:0000256" key="9">
    <source>
        <dbReference type="PROSITE-ProRule" id="PRU00703"/>
    </source>
</evidence>
<evidence type="ECO:0000259" key="12">
    <source>
        <dbReference type="PROSITE" id="PS51371"/>
    </source>
</evidence>
<dbReference type="InterPro" id="IPR019862">
    <property type="entry name" value="Motility-assoc_prot_GldE"/>
</dbReference>
<feature type="domain" description="CNNM transmembrane" evidence="13">
    <location>
        <begin position="19"/>
        <end position="205"/>
    </location>
</feature>
<dbReference type="Gene3D" id="3.30.465.10">
    <property type="match status" value="1"/>
</dbReference>
<organism evidence="14 15">
    <name type="scientific">Barnesiella intestinihominis YIT 11860</name>
    <dbReference type="NCBI Taxonomy" id="742726"/>
    <lineage>
        <taxon>Bacteria</taxon>
        <taxon>Pseudomonadati</taxon>
        <taxon>Bacteroidota</taxon>
        <taxon>Bacteroidia</taxon>
        <taxon>Bacteroidales</taxon>
        <taxon>Barnesiellaceae</taxon>
        <taxon>Barnesiella</taxon>
    </lineage>
</organism>
<feature type="domain" description="CBS" evidence="12">
    <location>
        <begin position="286"/>
        <end position="343"/>
    </location>
</feature>
<dbReference type="Proteomes" id="UP000006044">
    <property type="component" value="Unassembled WGS sequence"/>
</dbReference>
<keyword evidence="15" id="KW-1185">Reference proteome</keyword>
<gene>
    <name evidence="14" type="ORF">HMPREF9448_02268</name>
</gene>
<accession>K0X5F6</accession>
<dbReference type="InterPro" id="IPR000644">
    <property type="entry name" value="CBS_dom"/>
</dbReference>
<dbReference type="CDD" id="cd04590">
    <property type="entry name" value="CBS_pair_CorC_HlyC_assoc"/>
    <property type="match status" value="1"/>
</dbReference>
<evidence type="ECO:0000256" key="5">
    <source>
        <dbReference type="ARBA" id="ARBA00022737"/>
    </source>
</evidence>
<dbReference type="EMBL" id="ADLE01000015">
    <property type="protein sequence ID" value="EJZ62914.1"/>
    <property type="molecule type" value="Genomic_DNA"/>
</dbReference>
<dbReference type="InterPro" id="IPR044751">
    <property type="entry name" value="Ion_transp-like_CBS"/>
</dbReference>
<protein>
    <submittedName>
        <fullName evidence="14">Gliding motility-associated protein GldE</fullName>
    </submittedName>
</protein>
<dbReference type="SMART" id="SM00116">
    <property type="entry name" value="CBS"/>
    <property type="match status" value="2"/>
</dbReference>